<dbReference type="AlphaFoldDB" id="A0A484GL34"/>
<accession>A0A484GL34</accession>
<feature type="non-terminal residue" evidence="1">
    <location>
        <position position="66"/>
    </location>
</feature>
<dbReference type="EMBL" id="QWLN02006320">
    <property type="protein sequence ID" value="TEA36412.1"/>
    <property type="molecule type" value="Genomic_DNA"/>
</dbReference>
<comment type="caution">
    <text evidence="1">The sequence shown here is derived from an EMBL/GenBank/DDBJ whole genome shotgun (WGS) entry which is preliminary data.</text>
</comment>
<evidence type="ECO:0000313" key="1">
    <source>
        <dbReference type="EMBL" id="TEA36412.1"/>
    </source>
</evidence>
<reference evidence="1 2" key="1">
    <citation type="journal article" date="2018" name="Genomics">
        <title>Molecular footprints of inshore aquatic adaptation in Indo-Pacific humpback dolphin (Sousa chinensis).</title>
        <authorList>
            <person name="Ming Y."/>
            <person name="Jian J."/>
            <person name="Yu F."/>
            <person name="Yu X."/>
            <person name="Wang J."/>
            <person name="Liu W."/>
        </authorList>
    </citation>
    <scope>NUCLEOTIDE SEQUENCE [LARGE SCALE GENOMIC DNA]</scope>
    <source>
        <strain evidence="1">MY-2018</strain>
        <tissue evidence="1">Skin</tissue>
    </source>
</reference>
<protein>
    <submittedName>
        <fullName evidence="1">Uncharacterized protein</fullName>
    </submittedName>
</protein>
<keyword evidence="2" id="KW-1185">Reference proteome</keyword>
<evidence type="ECO:0000313" key="2">
    <source>
        <dbReference type="Proteomes" id="UP000295264"/>
    </source>
</evidence>
<proteinExistence type="predicted"/>
<name>A0A484GL34_SOUCH</name>
<dbReference type="Proteomes" id="UP000295264">
    <property type="component" value="Unassembled WGS sequence"/>
</dbReference>
<sequence length="66" mass="7747">KKEWYTESEDIFLLLCEGEDNHDCLLTTSPVLAVYRETYRLGWVCVFLDNHSGKVRCFNTVKISFI</sequence>
<feature type="non-terminal residue" evidence="1">
    <location>
        <position position="1"/>
    </location>
</feature>
<gene>
    <name evidence="1" type="ORF">DBR06_SOUSAS81110001</name>
</gene>
<organism evidence="1 2">
    <name type="scientific">Sousa chinensis</name>
    <name type="common">Indo-pacific humpbacked dolphin</name>
    <name type="synonym">Steno chinensis</name>
    <dbReference type="NCBI Taxonomy" id="103600"/>
    <lineage>
        <taxon>Eukaryota</taxon>
        <taxon>Metazoa</taxon>
        <taxon>Chordata</taxon>
        <taxon>Craniata</taxon>
        <taxon>Vertebrata</taxon>
        <taxon>Euteleostomi</taxon>
        <taxon>Mammalia</taxon>
        <taxon>Eutheria</taxon>
        <taxon>Laurasiatheria</taxon>
        <taxon>Artiodactyla</taxon>
        <taxon>Whippomorpha</taxon>
        <taxon>Cetacea</taxon>
        <taxon>Odontoceti</taxon>
        <taxon>Delphinidae</taxon>
        <taxon>Sousa</taxon>
    </lineage>
</organism>